<keyword evidence="4 8" id="KW-0378">Hydrolase</keyword>
<evidence type="ECO:0000313" key="9">
    <source>
        <dbReference type="EMBL" id="ADL04360.1"/>
    </source>
</evidence>
<dbReference type="RefSeq" id="WP_013272449.1">
    <property type="nucleotide sequence ID" value="NC_014376.1"/>
</dbReference>
<keyword evidence="3" id="KW-0227">DNA damage</keyword>
<dbReference type="GO" id="GO:0006508">
    <property type="term" value="P:proteolysis"/>
    <property type="evidence" value="ECO:0007669"/>
    <property type="project" value="UniProtKB-KW"/>
</dbReference>
<evidence type="ECO:0000256" key="3">
    <source>
        <dbReference type="ARBA" id="ARBA00022763"/>
    </source>
</evidence>
<keyword evidence="6" id="KW-0238">DNA-binding</keyword>
<evidence type="ECO:0000256" key="7">
    <source>
        <dbReference type="ARBA" id="ARBA00023239"/>
    </source>
</evidence>
<evidence type="ECO:0000256" key="8">
    <source>
        <dbReference type="RuleBase" id="RU364100"/>
    </source>
</evidence>
<dbReference type="EC" id="3.4.-.-" evidence="8"/>
<dbReference type="InterPro" id="IPR003738">
    <property type="entry name" value="SRAP"/>
</dbReference>
<dbReference type="GO" id="GO:0106300">
    <property type="term" value="P:protein-DNA covalent cross-linking repair"/>
    <property type="evidence" value="ECO:0007669"/>
    <property type="project" value="InterPro"/>
</dbReference>
<evidence type="ECO:0000256" key="6">
    <source>
        <dbReference type="ARBA" id="ARBA00023125"/>
    </source>
</evidence>
<accession>D9QZA9</accession>
<protein>
    <recommendedName>
        <fullName evidence="8">Abasic site processing protein</fullName>
        <ecNumber evidence="8">3.4.-.-</ecNumber>
    </recommendedName>
</protein>
<dbReference type="PANTHER" id="PTHR13604">
    <property type="entry name" value="DC12-RELATED"/>
    <property type="match status" value="1"/>
</dbReference>
<sequence length="190" mass="21893">MCGRYYIEIEDAELRSIIAEVERKTTVKTGEVYPTNLAPVLSPNGTMTAMRWGFPRFDGKGEVINARSETAAEKNMFRRPMSEGRCLIPASWYFEWEKRGSQKIKYALSTPDNRPVWMAGISRTDLQTGESLFVILTRPAWSGISFIHDRMPVILPEKIHDQWLYGHDPIETMSRGMKEVRYKAVSETRK</sequence>
<dbReference type="KEGG" id="csh:Closa_1775"/>
<evidence type="ECO:0000256" key="5">
    <source>
        <dbReference type="ARBA" id="ARBA00023124"/>
    </source>
</evidence>
<dbReference type="GO" id="GO:0016829">
    <property type="term" value="F:lyase activity"/>
    <property type="evidence" value="ECO:0007669"/>
    <property type="project" value="UniProtKB-KW"/>
</dbReference>
<gene>
    <name evidence="9" type="ordered locus">Closa_1775</name>
</gene>
<keyword evidence="7" id="KW-0456">Lyase</keyword>
<proteinExistence type="inferred from homology"/>
<evidence type="ECO:0000256" key="2">
    <source>
        <dbReference type="ARBA" id="ARBA00022670"/>
    </source>
</evidence>
<evidence type="ECO:0000256" key="1">
    <source>
        <dbReference type="ARBA" id="ARBA00008136"/>
    </source>
</evidence>
<evidence type="ECO:0000313" key="10">
    <source>
        <dbReference type="Proteomes" id="UP000001662"/>
    </source>
</evidence>
<dbReference type="OrthoDB" id="9782620at2"/>
<organism evidence="9 10">
    <name type="scientific">Lacrimispora saccharolytica (strain ATCC 35040 / DSM 2544 / NRCC 2533 / WM1)</name>
    <name type="common">Clostridium saccharolyticum</name>
    <dbReference type="NCBI Taxonomy" id="610130"/>
    <lineage>
        <taxon>Bacteria</taxon>
        <taxon>Bacillati</taxon>
        <taxon>Bacillota</taxon>
        <taxon>Clostridia</taxon>
        <taxon>Lachnospirales</taxon>
        <taxon>Lachnospiraceae</taxon>
        <taxon>Lacrimispora</taxon>
    </lineage>
</organism>
<name>D9QZA9_LACSW</name>
<dbReference type="HOGENOM" id="CLU_035990_6_3_9"/>
<keyword evidence="5" id="KW-0190">Covalent protein-DNA linkage</keyword>
<dbReference type="PaxDb" id="610130-Closa_1775"/>
<dbReference type="GO" id="GO:0008233">
    <property type="term" value="F:peptidase activity"/>
    <property type="evidence" value="ECO:0007669"/>
    <property type="project" value="UniProtKB-KW"/>
</dbReference>
<dbReference type="GO" id="GO:0003697">
    <property type="term" value="F:single-stranded DNA binding"/>
    <property type="evidence" value="ECO:0007669"/>
    <property type="project" value="InterPro"/>
</dbReference>
<dbReference type="STRING" id="610130.Closa_1775"/>
<dbReference type="SUPFAM" id="SSF143081">
    <property type="entry name" value="BB1717-like"/>
    <property type="match status" value="1"/>
</dbReference>
<dbReference type="AlphaFoldDB" id="D9QZA9"/>
<dbReference type="Pfam" id="PF02586">
    <property type="entry name" value="SRAP"/>
    <property type="match status" value="1"/>
</dbReference>
<reference evidence="9" key="1">
    <citation type="submission" date="2010-07" db="EMBL/GenBank/DDBJ databases">
        <title>Complete sequence of Clostridium saccharolyticum WM1.</title>
        <authorList>
            <consortium name="US DOE Joint Genome Institute"/>
            <person name="Lucas S."/>
            <person name="Copeland A."/>
            <person name="Lapidus A."/>
            <person name="Cheng J.-F."/>
            <person name="Bruce D."/>
            <person name="Goodwin L."/>
            <person name="Pitluck S."/>
            <person name="Chertkov O."/>
            <person name="Detter J.C."/>
            <person name="Han C."/>
            <person name="Tapia R."/>
            <person name="Land M."/>
            <person name="Hauser L."/>
            <person name="Chang Y.-J."/>
            <person name="Jeffries C."/>
            <person name="Kyrpides N."/>
            <person name="Ivanova N."/>
            <person name="Mikhailova N."/>
            <person name="Mouttaki H."/>
            <person name="Lin L."/>
            <person name="Zhou J."/>
            <person name="Hemme C.L."/>
            <person name="Woyke T."/>
        </authorList>
    </citation>
    <scope>NUCLEOTIDE SEQUENCE [LARGE SCALE GENOMIC DNA]</scope>
    <source>
        <strain evidence="9">WM1</strain>
    </source>
</reference>
<evidence type="ECO:0000256" key="4">
    <source>
        <dbReference type="ARBA" id="ARBA00022801"/>
    </source>
</evidence>
<comment type="similarity">
    <text evidence="1 8">Belongs to the SOS response-associated peptidase family.</text>
</comment>
<dbReference type="EMBL" id="CP002109">
    <property type="protein sequence ID" value="ADL04360.1"/>
    <property type="molecule type" value="Genomic_DNA"/>
</dbReference>
<dbReference type="Proteomes" id="UP000001662">
    <property type="component" value="Chromosome"/>
</dbReference>
<dbReference type="InterPro" id="IPR036590">
    <property type="entry name" value="SRAP-like"/>
</dbReference>
<dbReference type="PANTHER" id="PTHR13604:SF0">
    <property type="entry name" value="ABASIC SITE PROCESSING PROTEIN HMCES"/>
    <property type="match status" value="1"/>
</dbReference>
<dbReference type="Gene3D" id="3.90.1680.10">
    <property type="entry name" value="SOS response associated peptidase-like"/>
    <property type="match status" value="1"/>
</dbReference>
<keyword evidence="2 8" id="KW-0645">Protease</keyword>
<dbReference type="eggNOG" id="COG2135">
    <property type="taxonomic scope" value="Bacteria"/>
</dbReference>
<keyword evidence="10" id="KW-1185">Reference proteome</keyword>